<feature type="transmembrane region" description="Helical" evidence="11">
    <location>
        <begin position="6"/>
        <end position="29"/>
    </location>
</feature>
<evidence type="ECO:0000256" key="10">
    <source>
        <dbReference type="PIRSR" id="PIRSR000898-3"/>
    </source>
</evidence>
<feature type="binding site" evidence="8">
    <location>
        <position position="106"/>
    </location>
    <ligand>
        <name>Fe cation</name>
        <dbReference type="ChEBI" id="CHEBI:24875"/>
        <label>2</label>
    </ligand>
</feature>
<dbReference type="PANTHER" id="PTHR10161:SF14">
    <property type="entry name" value="TARTRATE-RESISTANT ACID PHOSPHATASE TYPE 5"/>
    <property type="match status" value="1"/>
</dbReference>
<dbReference type="SUPFAM" id="SSF56300">
    <property type="entry name" value="Metallo-dependent phosphatases"/>
    <property type="match status" value="1"/>
</dbReference>
<dbReference type="GO" id="GO:0046872">
    <property type="term" value="F:metal ion binding"/>
    <property type="evidence" value="ECO:0007669"/>
    <property type="project" value="UniProtKB-KW"/>
</dbReference>
<evidence type="ECO:0000256" key="4">
    <source>
        <dbReference type="ARBA" id="ARBA00022729"/>
    </source>
</evidence>
<accession>A0AA36GHF0</accession>
<dbReference type="CDD" id="cd07378">
    <property type="entry name" value="MPP_ACP5"/>
    <property type="match status" value="1"/>
</dbReference>
<feature type="binding site" evidence="8">
    <location>
        <position position="68"/>
    </location>
    <ligand>
        <name>Fe cation</name>
        <dbReference type="ChEBI" id="CHEBI:24875"/>
        <label>1</label>
    </ligand>
</feature>
<evidence type="ECO:0000256" key="7">
    <source>
        <dbReference type="ARBA" id="ARBA00031589"/>
    </source>
</evidence>
<feature type="binding site" evidence="8">
    <location>
        <position position="109"/>
    </location>
    <ligand>
        <name>Fe cation</name>
        <dbReference type="ChEBI" id="CHEBI:24875"/>
        <label>1</label>
    </ligand>
</feature>
<evidence type="ECO:0000256" key="5">
    <source>
        <dbReference type="ARBA" id="ARBA00022801"/>
    </source>
</evidence>
<feature type="binding site" evidence="8">
    <location>
        <position position="283"/>
    </location>
    <ligand>
        <name>Fe cation</name>
        <dbReference type="ChEBI" id="CHEBI:24875"/>
        <label>1</label>
    </ligand>
</feature>
<dbReference type="Pfam" id="PF00149">
    <property type="entry name" value="Metallophos"/>
    <property type="match status" value="1"/>
</dbReference>
<dbReference type="InterPro" id="IPR004843">
    <property type="entry name" value="Calcineurin-like_PHP"/>
</dbReference>
<feature type="domain" description="Calcineurin-like phosphoesterase" evidence="12">
    <location>
        <begin position="63"/>
        <end position="284"/>
    </location>
</feature>
<feature type="disulfide bond" evidence="9">
    <location>
        <begin position="193"/>
        <end position="260"/>
    </location>
</feature>
<evidence type="ECO:0000256" key="11">
    <source>
        <dbReference type="SAM" id="Phobius"/>
    </source>
</evidence>
<dbReference type="GO" id="GO:0003993">
    <property type="term" value="F:acid phosphatase activity"/>
    <property type="evidence" value="ECO:0007669"/>
    <property type="project" value="UniProtKB-EC"/>
</dbReference>
<feature type="binding site" evidence="8">
    <location>
        <position position="144"/>
    </location>
    <ligand>
        <name>Fe cation</name>
        <dbReference type="ChEBI" id="CHEBI:24875"/>
        <label>2</label>
    </ligand>
</feature>
<keyword evidence="14" id="KW-1185">Reference proteome</keyword>
<dbReference type="EC" id="3.1.3.2" evidence="2"/>
<dbReference type="EMBL" id="CATQJL010000112">
    <property type="protein sequence ID" value="CAJ0592706.1"/>
    <property type="molecule type" value="Genomic_DNA"/>
</dbReference>
<name>A0AA36GHF0_CYLNA</name>
<dbReference type="Gene3D" id="3.60.21.10">
    <property type="match status" value="1"/>
</dbReference>
<comment type="cofactor">
    <cofactor evidence="8">
        <name>Fe cation</name>
        <dbReference type="ChEBI" id="CHEBI:24875"/>
    </cofactor>
    <text evidence="8">Binds 2 iron ions per subunit.</text>
</comment>
<dbReference type="InterPro" id="IPR029052">
    <property type="entry name" value="Metallo-depent_PP-like"/>
</dbReference>
<keyword evidence="8" id="KW-0479">Metal-binding</keyword>
<keyword evidence="11" id="KW-0812">Transmembrane</keyword>
<evidence type="ECO:0000256" key="1">
    <source>
        <dbReference type="ARBA" id="ARBA00000032"/>
    </source>
</evidence>
<evidence type="ECO:0000256" key="3">
    <source>
        <dbReference type="ARBA" id="ARBA00015822"/>
    </source>
</evidence>
<keyword evidence="9" id="KW-1015">Disulfide bond</keyword>
<evidence type="ECO:0000259" key="12">
    <source>
        <dbReference type="Pfam" id="PF00149"/>
    </source>
</evidence>
<feature type="binding site" evidence="8">
    <location>
        <position position="106"/>
    </location>
    <ligand>
        <name>Fe cation</name>
        <dbReference type="ChEBI" id="CHEBI:24875"/>
        <label>1</label>
    </ligand>
</feature>
<dbReference type="InterPro" id="IPR051558">
    <property type="entry name" value="Metallophosphoesterase_PAP"/>
</dbReference>
<feature type="binding site" evidence="8">
    <location>
        <position position="281"/>
    </location>
    <ligand>
        <name>Fe cation</name>
        <dbReference type="ChEBI" id="CHEBI:24875"/>
        <label>2</label>
    </ligand>
</feature>
<sequence length="387" mass="44199">MKDNMVMYQSLIVVVMVDLVGLAIIGFITRSPISSTFEKTADAIVETFFMTKERNAGPSSLELIVVGDIGGLPFYPYYTRAQRKVAQTMAKWAKEHNLHGVINAGDNMYFTGVDNEYSFRFRRTFEEIYDDMALNVTWFTIAGNHDHFGNISAQIAYTNHSQKWYFPSLYYNMSYKLGNTTVDVLMIDTIQLCGNTANVKNARIWDILRQHPPLGPENKTLADQQWAWIDRTMQASTADYLFVVGHYPIYSVSSHGPTKCLVDNLNPLLKEYHASAYFSGHDHNLQHFTSKSNTGQDIHYVVSGAGSRSDYSDSHRNKNYGAAFRYRYPSSRFISNPFSQLGFSDGGFVYMSLTKAYANLTFITGADVQKYRLFIYPRNLTWLRKPR</sequence>
<comment type="caution">
    <text evidence="13">The sequence shown here is derived from an EMBL/GenBank/DDBJ whole genome shotgun (WGS) entry which is preliminary data.</text>
</comment>
<feature type="glycosylation site" description="N-linked (GlcNAc...) asparagine" evidence="10">
    <location>
        <position position="150"/>
    </location>
</feature>
<feature type="binding site" evidence="8">
    <location>
        <position position="246"/>
    </location>
    <ligand>
        <name>Fe cation</name>
        <dbReference type="ChEBI" id="CHEBI:24875"/>
        <label>2</label>
    </ligand>
</feature>
<dbReference type="FunFam" id="3.60.21.10:FF:000062">
    <property type="entry name" value="Tartrate-resistant acid phosphatase type 5"/>
    <property type="match status" value="1"/>
</dbReference>
<dbReference type="AlphaFoldDB" id="A0AA36GHF0"/>
<organism evidence="13 14">
    <name type="scientific">Cylicocyclus nassatus</name>
    <name type="common">Nematode worm</name>
    <dbReference type="NCBI Taxonomy" id="53992"/>
    <lineage>
        <taxon>Eukaryota</taxon>
        <taxon>Metazoa</taxon>
        <taxon>Ecdysozoa</taxon>
        <taxon>Nematoda</taxon>
        <taxon>Chromadorea</taxon>
        <taxon>Rhabditida</taxon>
        <taxon>Rhabditina</taxon>
        <taxon>Rhabditomorpha</taxon>
        <taxon>Strongyloidea</taxon>
        <taxon>Strongylidae</taxon>
        <taxon>Cylicocyclus</taxon>
    </lineage>
</organism>
<comment type="catalytic activity">
    <reaction evidence="1">
        <text>a phosphate monoester + H2O = an alcohol + phosphate</text>
        <dbReference type="Rhea" id="RHEA:15017"/>
        <dbReference type="ChEBI" id="CHEBI:15377"/>
        <dbReference type="ChEBI" id="CHEBI:30879"/>
        <dbReference type="ChEBI" id="CHEBI:43474"/>
        <dbReference type="ChEBI" id="CHEBI:67140"/>
        <dbReference type="EC" id="3.1.3.2"/>
    </reaction>
</comment>
<evidence type="ECO:0000313" key="13">
    <source>
        <dbReference type="EMBL" id="CAJ0592706.1"/>
    </source>
</evidence>
<keyword evidence="11" id="KW-0472">Membrane</keyword>
<evidence type="ECO:0000256" key="9">
    <source>
        <dbReference type="PIRSR" id="PIRSR000898-2"/>
    </source>
</evidence>
<dbReference type="InterPro" id="IPR024927">
    <property type="entry name" value="Acid_PPase"/>
</dbReference>
<evidence type="ECO:0000256" key="2">
    <source>
        <dbReference type="ARBA" id="ARBA00012646"/>
    </source>
</evidence>
<reference evidence="13" key="1">
    <citation type="submission" date="2023-07" db="EMBL/GenBank/DDBJ databases">
        <authorList>
            <consortium name="CYATHOMIX"/>
        </authorList>
    </citation>
    <scope>NUCLEOTIDE SEQUENCE</scope>
    <source>
        <strain evidence="13">N/A</strain>
    </source>
</reference>
<dbReference type="PANTHER" id="PTHR10161">
    <property type="entry name" value="TARTRATE-RESISTANT ACID PHOSPHATASE TYPE 5"/>
    <property type="match status" value="1"/>
</dbReference>
<keyword evidence="5" id="KW-0378">Hydrolase</keyword>
<dbReference type="PIRSF" id="PIRSF000898">
    <property type="entry name" value="Acid_Ptase_5"/>
    <property type="match status" value="1"/>
</dbReference>
<evidence type="ECO:0000256" key="6">
    <source>
        <dbReference type="ARBA" id="ARBA00029999"/>
    </source>
</evidence>
<dbReference type="Proteomes" id="UP001176961">
    <property type="component" value="Unassembled WGS sequence"/>
</dbReference>
<proteinExistence type="predicted"/>
<keyword evidence="11" id="KW-1133">Transmembrane helix</keyword>
<evidence type="ECO:0000256" key="8">
    <source>
        <dbReference type="PIRSR" id="PIRSR000898-1"/>
    </source>
</evidence>
<gene>
    <name evidence="13" type="ORF">CYNAS_LOCUS4689</name>
</gene>
<keyword evidence="8" id="KW-0408">Iron</keyword>
<protein>
    <recommendedName>
        <fullName evidence="3">Tartrate-resistant acid phosphatase type 5</fullName>
        <ecNumber evidence="2">3.1.3.2</ecNumber>
    </recommendedName>
    <alternativeName>
        <fullName evidence="7">Tartrate-resistant acid ATPase</fullName>
    </alternativeName>
    <alternativeName>
        <fullName evidence="6">Type 5 acid phosphatase</fullName>
    </alternativeName>
</protein>
<keyword evidence="4" id="KW-0732">Signal</keyword>
<evidence type="ECO:0000313" key="14">
    <source>
        <dbReference type="Proteomes" id="UP001176961"/>
    </source>
</evidence>